<accession>A0A0F9NQ67</accession>
<proteinExistence type="predicted"/>
<dbReference type="InterPro" id="IPR029006">
    <property type="entry name" value="ADF-H/Gelsolin-like_dom_sf"/>
</dbReference>
<name>A0A0F9NQ67_9ZZZZ</name>
<comment type="caution">
    <text evidence="1">The sequence shown here is derived from an EMBL/GenBank/DDBJ whole genome shotgun (WGS) entry which is preliminary data.</text>
</comment>
<protein>
    <recommendedName>
        <fullName evidence="2">Gelsolin-like domain-containing protein</fullName>
    </recommendedName>
</protein>
<dbReference type="AlphaFoldDB" id="A0A0F9NQ67"/>
<organism evidence="1">
    <name type="scientific">marine sediment metagenome</name>
    <dbReference type="NCBI Taxonomy" id="412755"/>
    <lineage>
        <taxon>unclassified sequences</taxon>
        <taxon>metagenomes</taxon>
        <taxon>ecological metagenomes</taxon>
    </lineage>
</organism>
<dbReference type="Gene3D" id="3.40.20.10">
    <property type="entry name" value="Severin"/>
    <property type="match status" value="1"/>
</dbReference>
<reference evidence="1" key="1">
    <citation type="journal article" date="2015" name="Nature">
        <title>Complex archaea that bridge the gap between prokaryotes and eukaryotes.</title>
        <authorList>
            <person name="Spang A."/>
            <person name="Saw J.H."/>
            <person name="Jorgensen S.L."/>
            <person name="Zaremba-Niedzwiedzka K."/>
            <person name="Martijn J."/>
            <person name="Lind A.E."/>
            <person name="van Eijk R."/>
            <person name="Schleper C."/>
            <person name="Guy L."/>
            <person name="Ettema T.J."/>
        </authorList>
    </citation>
    <scope>NUCLEOTIDE SEQUENCE</scope>
</reference>
<evidence type="ECO:0008006" key="2">
    <source>
        <dbReference type="Google" id="ProtNLM"/>
    </source>
</evidence>
<evidence type="ECO:0000313" key="1">
    <source>
        <dbReference type="EMBL" id="KKN20069.1"/>
    </source>
</evidence>
<sequence length="231" mass="27019">MKIMSDGIPPPDKEKEKILVFQFNDQLSEFQELEIQEDLQFYELLDSDFILLFVDPKSYRVWIWQGNNVTTRMKFISAKIAPSIRDRYGIAFKITAVDDGSETDVFKVMVGLEKKVEYSEVQTGPAYRETEEDLQLLESLSREKILLILEKAGIPEGYERKMVIVKNTIYGYKEYERDYLGSAIKEKQLFPLKEKIEDGTYLAENCIPRMLFSYNKVVLTEILHKIENENN</sequence>
<gene>
    <name evidence="1" type="ORF">LCGC14_0939390</name>
</gene>
<dbReference type="EMBL" id="LAZR01003275">
    <property type="protein sequence ID" value="KKN20069.1"/>
    <property type="molecule type" value="Genomic_DNA"/>
</dbReference>
<dbReference type="SUPFAM" id="SSF55753">
    <property type="entry name" value="Actin depolymerizing proteins"/>
    <property type="match status" value="1"/>
</dbReference>